<comment type="caution">
    <text evidence="1">The sequence shown here is derived from an EMBL/GenBank/DDBJ whole genome shotgun (WGS) entry which is preliminary data.</text>
</comment>
<sequence length="129" mass="14862">MRVLSVLATYFSPSVNRVVVEHLVSLNVVTVSSENIFKEISEFFESNKIPWENLVSILMDSCRVMRGTKSGVETKIRKEKAPHLLDIDGDSCHHIHTTSKKFCSPFDCWLENLMRDIFNDTKWSADIRD</sequence>
<dbReference type="PANTHER" id="PTHR37162:SF1">
    <property type="entry name" value="BED-TYPE DOMAIN-CONTAINING PROTEIN"/>
    <property type="match status" value="1"/>
</dbReference>
<dbReference type="OrthoDB" id="6159421at2759"/>
<organism evidence="1 2">
    <name type="scientific">Araneus ventricosus</name>
    <name type="common">Orbweaver spider</name>
    <name type="synonym">Epeira ventricosa</name>
    <dbReference type="NCBI Taxonomy" id="182803"/>
    <lineage>
        <taxon>Eukaryota</taxon>
        <taxon>Metazoa</taxon>
        <taxon>Ecdysozoa</taxon>
        <taxon>Arthropoda</taxon>
        <taxon>Chelicerata</taxon>
        <taxon>Arachnida</taxon>
        <taxon>Araneae</taxon>
        <taxon>Araneomorphae</taxon>
        <taxon>Entelegynae</taxon>
        <taxon>Araneoidea</taxon>
        <taxon>Araneidae</taxon>
        <taxon>Araneus</taxon>
    </lineage>
</organism>
<gene>
    <name evidence="1" type="ORF">AVEN_240025_1</name>
</gene>
<evidence type="ECO:0000313" key="1">
    <source>
        <dbReference type="EMBL" id="GBN01309.1"/>
    </source>
</evidence>
<name>A0A4Y2KH09_ARAVE</name>
<reference evidence="1 2" key="1">
    <citation type="journal article" date="2019" name="Sci. Rep.">
        <title>Orb-weaving spider Araneus ventricosus genome elucidates the spidroin gene catalogue.</title>
        <authorList>
            <person name="Kono N."/>
            <person name="Nakamura H."/>
            <person name="Ohtoshi R."/>
            <person name="Moran D.A.P."/>
            <person name="Shinohara A."/>
            <person name="Yoshida Y."/>
            <person name="Fujiwara M."/>
            <person name="Mori M."/>
            <person name="Tomita M."/>
            <person name="Arakawa K."/>
        </authorList>
    </citation>
    <scope>NUCLEOTIDE SEQUENCE [LARGE SCALE GENOMIC DNA]</scope>
</reference>
<keyword evidence="2" id="KW-1185">Reference proteome</keyword>
<dbReference type="EMBL" id="BGPR01004604">
    <property type="protein sequence ID" value="GBN01309.1"/>
    <property type="molecule type" value="Genomic_DNA"/>
</dbReference>
<dbReference type="PANTHER" id="PTHR37162">
    <property type="entry name" value="HAT FAMILY DIMERISATION DOMAINCONTAINING PROTEIN-RELATED"/>
    <property type="match status" value="1"/>
</dbReference>
<protein>
    <recommendedName>
        <fullName evidence="3">DUF4371 domain-containing protein</fullName>
    </recommendedName>
</protein>
<accession>A0A4Y2KH09</accession>
<evidence type="ECO:0000313" key="2">
    <source>
        <dbReference type="Proteomes" id="UP000499080"/>
    </source>
</evidence>
<dbReference type="Proteomes" id="UP000499080">
    <property type="component" value="Unassembled WGS sequence"/>
</dbReference>
<evidence type="ECO:0008006" key="3">
    <source>
        <dbReference type="Google" id="ProtNLM"/>
    </source>
</evidence>
<proteinExistence type="predicted"/>
<dbReference type="AlphaFoldDB" id="A0A4Y2KH09"/>